<dbReference type="PANTHER" id="PTHR24322:SF748">
    <property type="entry name" value="FI23927P1-RELATED"/>
    <property type="match status" value="1"/>
</dbReference>
<dbReference type="CDD" id="cd05339">
    <property type="entry name" value="17beta-HSDXI-like_SDR_c"/>
    <property type="match status" value="1"/>
</dbReference>
<evidence type="ECO:0000256" key="1">
    <source>
        <dbReference type="ARBA" id="ARBA00006484"/>
    </source>
</evidence>
<evidence type="ECO:0000256" key="5">
    <source>
        <dbReference type="SAM" id="MobiDB-lite"/>
    </source>
</evidence>
<dbReference type="Pfam" id="PF00106">
    <property type="entry name" value="adh_short"/>
    <property type="match status" value="1"/>
</dbReference>
<feature type="compositionally biased region" description="Low complexity" evidence="5">
    <location>
        <begin position="333"/>
        <end position="342"/>
    </location>
</feature>
<keyword evidence="3" id="KW-0520">NAD</keyword>
<accession>A0AAD8DNJ9</accession>
<dbReference type="GO" id="GO:0005811">
    <property type="term" value="C:lipid droplet"/>
    <property type="evidence" value="ECO:0007669"/>
    <property type="project" value="TreeGrafter"/>
</dbReference>
<dbReference type="Gene3D" id="3.40.50.720">
    <property type="entry name" value="NAD(P)-binding Rossmann-like Domain"/>
    <property type="match status" value="1"/>
</dbReference>
<dbReference type="EMBL" id="JARGEI010000021">
    <property type="protein sequence ID" value="KAJ8712385.1"/>
    <property type="molecule type" value="Genomic_DNA"/>
</dbReference>
<dbReference type="PRINTS" id="PR00080">
    <property type="entry name" value="SDRFAMILY"/>
</dbReference>
<sequence length="368" mass="40204">MSVETQEYMNGMRPGPLTREIPECMRDKYTVVQAIIDVIMFVIVGIGYVIKATYKTIVGRHKKDLKGAIAVVTGGGGGLGSLIALRLARLGCTVVLWDINKQGLEDTVKLVKGIGGKCYGYVVDLTQREDIYRVAKKVDEEVGKVNLLINNAGVVSGRYLLDTPDHLIQRTFDVNILAHFWTVKAFLPSMIENNDGHIVTIASMAGHVGVAKLVDYCSSKAAACGFDEALRLELETQGIKGVRTSLICPYFIRSTGMFEEVNSRFVPQLNSNDVADRIVLAIRTDEPFALIPGFFRVLLPFKWLVPWPCISELIRGLVPDAVPVPMHAARPTPAAAKTASKPEALDVKHGASAGPMTVLPPARHDRQV</sequence>
<keyword evidence="6" id="KW-1133">Transmembrane helix</keyword>
<dbReference type="SUPFAM" id="SSF51735">
    <property type="entry name" value="NAD(P)-binding Rossmann-fold domains"/>
    <property type="match status" value="1"/>
</dbReference>
<evidence type="ECO:0000256" key="2">
    <source>
        <dbReference type="ARBA" id="ARBA00023002"/>
    </source>
</evidence>
<dbReference type="PRINTS" id="PR00081">
    <property type="entry name" value="GDHRDH"/>
</dbReference>
<dbReference type="Proteomes" id="UP001231518">
    <property type="component" value="Chromosome 17"/>
</dbReference>
<feature type="transmembrane region" description="Helical" evidence="6">
    <location>
        <begin position="31"/>
        <end position="50"/>
    </location>
</feature>
<name>A0AAD8DNJ9_MYTSE</name>
<comment type="similarity">
    <text evidence="1 4">Belongs to the short-chain dehydrogenases/reductases (SDR) family.</text>
</comment>
<reference evidence="7" key="1">
    <citation type="submission" date="2023-03" db="EMBL/GenBank/DDBJ databases">
        <title>Chromosome-level genomes of two armyworms, Mythimna separata and Mythimna loreyi, provide insights into the biosynthesis and reception of sex pheromones.</title>
        <authorList>
            <person name="Zhao H."/>
        </authorList>
    </citation>
    <scope>NUCLEOTIDE SEQUENCE</scope>
    <source>
        <strain evidence="7">BeijingLab</strain>
        <tissue evidence="7">Pupa</tissue>
    </source>
</reference>
<evidence type="ECO:0000256" key="6">
    <source>
        <dbReference type="SAM" id="Phobius"/>
    </source>
</evidence>
<evidence type="ECO:0000313" key="7">
    <source>
        <dbReference type="EMBL" id="KAJ8712385.1"/>
    </source>
</evidence>
<dbReference type="FunFam" id="3.40.50.720:FF:000202">
    <property type="entry name" value="Short-chain dehydrogenase/reductase family 16C member 6"/>
    <property type="match status" value="1"/>
</dbReference>
<dbReference type="PANTHER" id="PTHR24322">
    <property type="entry name" value="PKSB"/>
    <property type="match status" value="1"/>
</dbReference>
<gene>
    <name evidence="7" type="ORF">PYW07_005227</name>
</gene>
<comment type="caution">
    <text evidence="7">The sequence shown here is derived from an EMBL/GenBank/DDBJ whole genome shotgun (WGS) entry which is preliminary data.</text>
</comment>
<dbReference type="AlphaFoldDB" id="A0AAD8DNJ9"/>
<protein>
    <submittedName>
        <fullName evidence="7">Uncharacterized protein</fullName>
    </submittedName>
</protein>
<proteinExistence type="inferred from homology"/>
<dbReference type="GO" id="GO:0016616">
    <property type="term" value="F:oxidoreductase activity, acting on the CH-OH group of donors, NAD or NADP as acceptor"/>
    <property type="evidence" value="ECO:0007669"/>
    <property type="project" value="TreeGrafter"/>
</dbReference>
<evidence type="ECO:0000256" key="4">
    <source>
        <dbReference type="RuleBase" id="RU000363"/>
    </source>
</evidence>
<organism evidence="7 8">
    <name type="scientific">Mythimna separata</name>
    <name type="common">Oriental armyworm</name>
    <name type="synonym">Pseudaletia separata</name>
    <dbReference type="NCBI Taxonomy" id="271217"/>
    <lineage>
        <taxon>Eukaryota</taxon>
        <taxon>Metazoa</taxon>
        <taxon>Ecdysozoa</taxon>
        <taxon>Arthropoda</taxon>
        <taxon>Hexapoda</taxon>
        <taxon>Insecta</taxon>
        <taxon>Pterygota</taxon>
        <taxon>Neoptera</taxon>
        <taxon>Endopterygota</taxon>
        <taxon>Lepidoptera</taxon>
        <taxon>Glossata</taxon>
        <taxon>Ditrysia</taxon>
        <taxon>Noctuoidea</taxon>
        <taxon>Noctuidae</taxon>
        <taxon>Noctuinae</taxon>
        <taxon>Hadenini</taxon>
        <taxon>Mythimna</taxon>
    </lineage>
</organism>
<evidence type="ECO:0000313" key="8">
    <source>
        <dbReference type="Proteomes" id="UP001231518"/>
    </source>
</evidence>
<keyword evidence="2" id="KW-0560">Oxidoreductase</keyword>
<keyword evidence="6" id="KW-0812">Transmembrane</keyword>
<feature type="region of interest" description="Disordered" evidence="5">
    <location>
        <begin position="333"/>
        <end position="368"/>
    </location>
</feature>
<keyword evidence="6" id="KW-0472">Membrane</keyword>
<evidence type="ECO:0000256" key="3">
    <source>
        <dbReference type="ARBA" id="ARBA00023027"/>
    </source>
</evidence>
<keyword evidence="8" id="KW-1185">Reference proteome</keyword>
<dbReference type="InterPro" id="IPR002347">
    <property type="entry name" value="SDR_fam"/>
</dbReference>
<dbReference type="InterPro" id="IPR036291">
    <property type="entry name" value="NAD(P)-bd_dom_sf"/>
</dbReference>